<dbReference type="PROSITE" id="PS50011">
    <property type="entry name" value="PROTEIN_KINASE_DOM"/>
    <property type="match status" value="2"/>
</dbReference>
<dbReference type="GO" id="GO:0005886">
    <property type="term" value="C:plasma membrane"/>
    <property type="evidence" value="ECO:0007669"/>
    <property type="project" value="TreeGrafter"/>
</dbReference>
<dbReference type="GO" id="GO:0004714">
    <property type="term" value="F:transmembrane receptor protein tyrosine kinase activity"/>
    <property type="evidence" value="ECO:0007669"/>
    <property type="project" value="InterPro"/>
</dbReference>
<organism evidence="11 12">
    <name type="scientific">Artemisia annua</name>
    <name type="common">Sweet wormwood</name>
    <dbReference type="NCBI Taxonomy" id="35608"/>
    <lineage>
        <taxon>Eukaryota</taxon>
        <taxon>Viridiplantae</taxon>
        <taxon>Streptophyta</taxon>
        <taxon>Embryophyta</taxon>
        <taxon>Tracheophyta</taxon>
        <taxon>Spermatophyta</taxon>
        <taxon>Magnoliopsida</taxon>
        <taxon>eudicotyledons</taxon>
        <taxon>Gunneridae</taxon>
        <taxon>Pentapetalae</taxon>
        <taxon>asterids</taxon>
        <taxon>campanulids</taxon>
        <taxon>Asterales</taxon>
        <taxon>Asteraceae</taxon>
        <taxon>Asteroideae</taxon>
        <taxon>Anthemideae</taxon>
        <taxon>Artemisiinae</taxon>
        <taxon>Artemisia</taxon>
    </lineage>
</organism>
<dbReference type="AlphaFoldDB" id="A0A2U1MPI0"/>
<dbReference type="PROSITE" id="PS00107">
    <property type="entry name" value="PROTEIN_KINASE_ATP"/>
    <property type="match status" value="1"/>
</dbReference>
<evidence type="ECO:0000256" key="1">
    <source>
        <dbReference type="ARBA" id="ARBA00012513"/>
    </source>
</evidence>
<keyword evidence="3" id="KW-0808">Transferase</keyword>
<dbReference type="PANTHER" id="PTHR27003">
    <property type="entry name" value="OS07G0166700 PROTEIN"/>
    <property type="match status" value="1"/>
</dbReference>
<evidence type="ECO:0000313" key="11">
    <source>
        <dbReference type="EMBL" id="PWA63181.1"/>
    </source>
</evidence>
<evidence type="ECO:0000256" key="4">
    <source>
        <dbReference type="ARBA" id="ARBA00022741"/>
    </source>
</evidence>
<dbReference type="EC" id="2.7.11.1" evidence="1"/>
<protein>
    <recommendedName>
        <fullName evidence="1">non-specific serine/threonine protein kinase</fullName>
        <ecNumber evidence="1">2.7.11.1</ecNumber>
    </recommendedName>
</protein>
<evidence type="ECO:0000256" key="7">
    <source>
        <dbReference type="ARBA" id="ARBA00047899"/>
    </source>
</evidence>
<feature type="domain" description="Protein kinase" evidence="10">
    <location>
        <begin position="42"/>
        <end position="316"/>
    </location>
</feature>
<keyword evidence="6 9" id="KW-0067">ATP-binding</keyword>
<name>A0A2U1MPI0_ARTAN</name>
<keyword evidence="5 11" id="KW-0418">Kinase</keyword>
<evidence type="ECO:0000259" key="10">
    <source>
        <dbReference type="PROSITE" id="PS50011"/>
    </source>
</evidence>
<dbReference type="Pfam" id="PF00069">
    <property type="entry name" value="Pkinase"/>
    <property type="match status" value="1"/>
</dbReference>
<dbReference type="EMBL" id="PKPP01004695">
    <property type="protein sequence ID" value="PWA63181.1"/>
    <property type="molecule type" value="Genomic_DNA"/>
</dbReference>
<dbReference type="GO" id="GO:0004674">
    <property type="term" value="F:protein serine/threonine kinase activity"/>
    <property type="evidence" value="ECO:0007669"/>
    <property type="project" value="UniProtKB-KW"/>
</dbReference>
<dbReference type="SMART" id="SM00220">
    <property type="entry name" value="S_TKc"/>
    <property type="match status" value="2"/>
</dbReference>
<dbReference type="GO" id="GO:0009506">
    <property type="term" value="C:plasmodesma"/>
    <property type="evidence" value="ECO:0007669"/>
    <property type="project" value="TreeGrafter"/>
</dbReference>
<accession>A0A2U1MPI0</accession>
<gene>
    <name evidence="11" type="ORF">CTI12_AA354840</name>
</gene>
<dbReference type="Proteomes" id="UP000245207">
    <property type="component" value="Unassembled WGS sequence"/>
</dbReference>
<evidence type="ECO:0000256" key="9">
    <source>
        <dbReference type="PROSITE-ProRule" id="PRU10141"/>
    </source>
</evidence>
<dbReference type="PANTHER" id="PTHR27003:SF359">
    <property type="entry name" value="SERINE_THREONINE-PROTEIN KINASE UNC-51-RELATED"/>
    <property type="match status" value="1"/>
</dbReference>
<dbReference type="InterPro" id="IPR017441">
    <property type="entry name" value="Protein_kinase_ATP_BS"/>
</dbReference>
<dbReference type="InterPro" id="IPR000719">
    <property type="entry name" value="Prot_kinase_dom"/>
</dbReference>
<comment type="catalytic activity">
    <reaction evidence="8">
        <text>L-seryl-[protein] + ATP = O-phospho-L-seryl-[protein] + ADP + H(+)</text>
        <dbReference type="Rhea" id="RHEA:17989"/>
        <dbReference type="Rhea" id="RHEA-COMP:9863"/>
        <dbReference type="Rhea" id="RHEA-COMP:11604"/>
        <dbReference type="ChEBI" id="CHEBI:15378"/>
        <dbReference type="ChEBI" id="CHEBI:29999"/>
        <dbReference type="ChEBI" id="CHEBI:30616"/>
        <dbReference type="ChEBI" id="CHEBI:83421"/>
        <dbReference type="ChEBI" id="CHEBI:456216"/>
        <dbReference type="EC" id="2.7.11.1"/>
    </reaction>
</comment>
<dbReference type="Gene3D" id="1.10.510.10">
    <property type="entry name" value="Transferase(Phosphotransferase) domain 1"/>
    <property type="match status" value="2"/>
</dbReference>
<proteinExistence type="predicted"/>
<dbReference type="SUPFAM" id="SSF56112">
    <property type="entry name" value="Protein kinase-like (PK-like)"/>
    <property type="match status" value="2"/>
</dbReference>
<evidence type="ECO:0000313" key="12">
    <source>
        <dbReference type="Proteomes" id="UP000245207"/>
    </source>
</evidence>
<keyword evidence="12" id="KW-1185">Reference proteome</keyword>
<evidence type="ECO:0000256" key="8">
    <source>
        <dbReference type="ARBA" id="ARBA00048679"/>
    </source>
</evidence>
<evidence type="ECO:0000256" key="6">
    <source>
        <dbReference type="ARBA" id="ARBA00022840"/>
    </source>
</evidence>
<dbReference type="InterPro" id="IPR045272">
    <property type="entry name" value="ANXUR1/2-like"/>
</dbReference>
<feature type="binding site" evidence="9">
    <location>
        <position position="383"/>
    </location>
    <ligand>
        <name>ATP</name>
        <dbReference type="ChEBI" id="CHEBI:30616"/>
    </ligand>
</feature>
<feature type="domain" description="Protein kinase" evidence="10">
    <location>
        <begin position="352"/>
        <end position="621"/>
    </location>
</feature>
<dbReference type="STRING" id="35608.A0A2U1MPI0"/>
<dbReference type="GO" id="GO:0005524">
    <property type="term" value="F:ATP binding"/>
    <property type="evidence" value="ECO:0007669"/>
    <property type="project" value="UniProtKB-UniRule"/>
</dbReference>
<evidence type="ECO:0000256" key="2">
    <source>
        <dbReference type="ARBA" id="ARBA00022527"/>
    </source>
</evidence>
<dbReference type="FunFam" id="1.10.510.10:FF:001023">
    <property type="entry name" value="Os07g0541700 protein"/>
    <property type="match status" value="1"/>
</dbReference>
<evidence type="ECO:0000256" key="3">
    <source>
        <dbReference type="ARBA" id="ARBA00022679"/>
    </source>
</evidence>
<dbReference type="Pfam" id="PF07714">
    <property type="entry name" value="PK_Tyr_Ser-Thr"/>
    <property type="match status" value="1"/>
</dbReference>
<comment type="catalytic activity">
    <reaction evidence="7">
        <text>L-threonyl-[protein] + ATP = O-phospho-L-threonyl-[protein] + ADP + H(+)</text>
        <dbReference type="Rhea" id="RHEA:46608"/>
        <dbReference type="Rhea" id="RHEA-COMP:11060"/>
        <dbReference type="Rhea" id="RHEA-COMP:11605"/>
        <dbReference type="ChEBI" id="CHEBI:15378"/>
        <dbReference type="ChEBI" id="CHEBI:30013"/>
        <dbReference type="ChEBI" id="CHEBI:30616"/>
        <dbReference type="ChEBI" id="CHEBI:61977"/>
        <dbReference type="ChEBI" id="CHEBI:456216"/>
        <dbReference type="EC" id="2.7.11.1"/>
    </reaction>
</comment>
<dbReference type="PROSITE" id="PS00108">
    <property type="entry name" value="PROTEIN_KINASE_ST"/>
    <property type="match status" value="1"/>
</dbReference>
<comment type="caution">
    <text evidence="11">The sequence shown here is derived from an EMBL/GenBank/DDBJ whole genome shotgun (WGS) entry which is preliminary data.</text>
</comment>
<keyword evidence="2" id="KW-0723">Serine/threonine-protein kinase</keyword>
<dbReference type="InterPro" id="IPR008271">
    <property type="entry name" value="Ser/Thr_kinase_AS"/>
</dbReference>
<keyword evidence="4 9" id="KW-0547">Nucleotide-binding</keyword>
<dbReference type="OrthoDB" id="2393669at2759"/>
<sequence length="621" mass="71546">MVTNLFNHGTASTTTVRTNYQYKELGEFLFPLEKIILATENFSSKHEIGDGNVTKVYKGKIFERSVAFKRYYNKGEQQFFNELEIVSSFKHKNIIPFIGYCYEGGEMIMIYEYAVNGSLDRHLQDPDRRRRMTWAERLKICIGAATAFSYLHSELGDECGKVIHGNIKSGKVLLDDNLEATISGFGMSIVVPKDQRQAIIRSFGTPFYVDPIFQESDMLQTESDMYSFGMVLFEIVSGMLAYHKRRIGDERPQNLRNLVRRYYDDGLENLIDPSIRDSIDDRSFRVFKEIAYKCISFNLKERPSMNRVIRRINEALKIQNQRDASTLTIPSLLSQKQDLRIPLEEIEKAIKEFGKRPIGSGTFGTVYKGKLSERWNNRIAAIKCLKLNGDEGKPEFDNELKLISNFQHENIIDFIGYCDKDNDRILVFEYAVNGSLERHLEEPDKDRPITWAERLKICIGAARGLKYLHLGGEDKKKVIHRDVKSGNILLDEKFEAKICDFGLSKSGPDYQPYSKLFTRAAGTPYYIDPSYREGGILRTESDVYSFGVVMFELLTWIPAWDKRSIGDSDPQLLINLVRRYSLDKLVDPLIKDKSDSDSLRTFADIAYKCIDLNLEKRPTMY</sequence>
<reference evidence="11 12" key="1">
    <citation type="journal article" date="2018" name="Mol. Plant">
        <title>The genome of Artemisia annua provides insight into the evolution of Asteraceae family and artemisinin biosynthesis.</title>
        <authorList>
            <person name="Shen Q."/>
            <person name="Zhang L."/>
            <person name="Liao Z."/>
            <person name="Wang S."/>
            <person name="Yan T."/>
            <person name="Shi P."/>
            <person name="Liu M."/>
            <person name="Fu X."/>
            <person name="Pan Q."/>
            <person name="Wang Y."/>
            <person name="Lv Z."/>
            <person name="Lu X."/>
            <person name="Zhang F."/>
            <person name="Jiang W."/>
            <person name="Ma Y."/>
            <person name="Chen M."/>
            <person name="Hao X."/>
            <person name="Li L."/>
            <person name="Tang Y."/>
            <person name="Lv G."/>
            <person name="Zhou Y."/>
            <person name="Sun X."/>
            <person name="Brodelius P.E."/>
            <person name="Rose J.K.C."/>
            <person name="Tang K."/>
        </authorList>
    </citation>
    <scope>NUCLEOTIDE SEQUENCE [LARGE SCALE GENOMIC DNA]</scope>
    <source>
        <strain evidence="12">cv. Huhao1</strain>
        <tissue evidence="11">Leaf</tissue>
    </source>
</reference>
<dbReference type="InterPro" id="IPR001245">
    <property type="entry name" value="Ser-Thr/Tyr_kinase_cat_dom"/>
</dbReference>
<dbReference type="Gene3D" id="3.30.200.20">
    <property type="entry name" value="Phosphorylase Kinase, domain 1"/>
    <property type="match status" value="2"/>
</dbReference>
<dbReference type="InterPro" id="IPR011009">
    <property type="entry name" value="Kinase-like_dom_sf"/>
</dbReference>
<evidence type="ECO:0000256" key="5">
    <source>
        <dbReference type="ARBA" id="ARBA00022777"/>
    </source>
</evidence>